<feature type="repeat" description="PPR" evidence="3">
    <location>
        <begin position="490"/>
        <end position="520"/>
    </location>
</feature>
<reference evidence="4 5" key="1">
    <citation type="journal article" date="2020" name="Mol. Biol. Evol.">
        <title>Distinct Expression and Methylation Patterns for Genes with Different Fates following a Single Whole-Genome Duplication in Flowering Plants.</title>
        <authorList>
            <person name="Shi T."/>
            <person name="Rahmani R.S."/>
            <person name="Gugger P.F."/>
            <person name="Wang M."/>
            <person name="Li H."/>
            <person name="Zhang Y."/>
            <person name="Li Z."/>
            <person name="Wang Q."/>
            <person name="Van de Peer Y."/>
            <person name="Marchal K."/>
            <person name="Chen J."/>
        </authorList>
    </citation>
    <scope>NUCLEOTIDE SEQUENCE [LARGE SCALE GENOMIC DNA]</scope>
    <source>
        <tissue evidence="4">Leaf</tissue>
    </source>
</reference>
<dbReference type="Pfam" id="PF13041">
    <property type="entry name" value="PPR_2"/>
    <property type="match status" value="2"/>
</dbReference>
<comment type="similarity">
    <text evidence="1">Belongs to the PPR family. P subfamily.</text>
</comment>
<evidence type="ECO:0000256" key="3">
    <source>
        <dbReference type="PROSITE-ProRule" id="PRU00708"/>
    </source>
</evidence>
<sequence>MLLRKSPLFLRKLSSLTTSLKWRNQVKQNQLVSQISSILLQRNNWIPLLRQLNLSLILTPNLFIQILCKTKEKPEISLDFFNWAKTNVGFEPDLKSHCKIIQILVEYQLLKPARPLFDSIIRSEPASDVFDSMVEACKGRDSHSLVFDFLLERYSGKGLVFEALNIFKKIRVLGYVPSTRSCNALLDALQLTDDVKLAWKFYAAAVRSGIIPDSFSWSLIVRLLCREGNLKSAVRLLNLGIYSAAIYNLIIDCYCKNGNFSTAVDLLSEMHSKNLTPGFGTYSSILDGACKFGDAGVIEMITRDMVARKLLPAVPSSNYDQIIQNLCSLGKIYAAEMFFDKARDEKIKLRDASCGCLLKAFSKDGRVKKAISMYSTISERGITVDRSSIFALADLICKEEPSEEVYKLLKDVVERGFNPCALDVSKIIGTLSNEGRWKEVEDLVTVLVEKGFIPDSFCCCSLVEHYCSDRRIDLAVTLHHKIEKLGRCFDVTTYNLLLNGLFVERRIEEATRVFDYMRQHNVVTTDSFSIMIRGLCHEKELRKAMVIHDEMLRMGLKPDKATYKRLISGFV</sequence>
<feature type="repeat" description="PPR" evidence="3">
    <location>
        <begin position="243"/>
        <end position="277"/>
    </location>
</feature>
<comment type="caution">
    <text evidence="4">The sequence shown here is derived from an EMBL/GenBank/DDBJ whole genome shotgun (WGS) entry which is preliminary data.</text>
</comment>
<dbReference type="NCBIfam" id="TIGR00756">
    <property type="entry name" value="PPR"/>
    <property type="match status" value="4"/>
</dbReference>
<feature type="repeat" description="PPR" evidence="3">
    <location>
        <begin position="524"/>
        <end position="558"/>
    </location>
</feature>
<organism evidence="4 5">
    <name type="scientific">Nelumbo nucifera</name>
    <name type="common">Sacred lotus</name>
    <dbReference type="NCBI Taxonomy" id="4432"/>
    <lineage>
        <taxon>Eukaryota</taxon>
        <taxon>Viridiplantae</taxon>
        <taxon>Streptophyta</taxon>
        <taxon>Embryophyta</taxon>
        <taxon>Tracheophyta</taxon>
        <taxon>Spermatophyta</taxon>
        <taxon>Magnoliopsida</taxon>
        <taxon>Proteales</taxon>
        <taxon>Nelumbonaceae</taxon>
        <taxon>Nelumbo</taxon>
    </lineage>
</organism>
<dbReference type="Gene3D" id="1.25.40.10">
    <property type="entry name" value="Tetratricopeptide repeat domain"/>
    <property type="match status" value="5"/>
</dbReference>
<dbReference type="PROSITE" id="PS51375">
    <property type="entry name" value="PPR"/>
    <property type="match status" value="3"/>
</dbReference>
<protein>
    <recommendedName>
        <fullName evidence="6">Pentatricopeptide repeat-containing protein At4g21170</fullName>
    </recommendedName>
</protein>
<evidence type="ECO:0000256" key="1">
    <source>
        <dbReference type="ARBA" id="ARBA00007626"/>
    </source>
</evidence>
<dbReference type="Proteomes" id="UP000607653">
    <property type="component" value="Unassembled WGS sequence"/>
</dbReference>
<dbReference type="EMBL" id="DUZY01000001">
    <property type="protein sequence ID" value="DAD23300.1"/>
    <property type="molecule type" value="Genomic_DNA"/>
</dbReference>
<dbReference type="Pfam" id="PF01535">
    <property type="entry name" value="PPR"/>
    <property type="match status" value="2"/>
</dbReference>
<dbReference type="InterPro" id="IPR002885">
    <property type="entry name" value="PPR_rpt"/>
</dbReference>
<keyword evidence="5" id="KW-1185">Reference proteome</keyword>
<dbReference type="PANTHER" id="PTHR47938">
    <property type="entry name" value="RESPIRATORY COMPLEX I CHAPERONE (CIA84), PUTATIVE (AFU_ORTHOLOGUE AFUA_2G06020)-RELATED"/>
    <property type="match status" value="1"/>
</dbReference>
<evidence type="ECO:0000313" key="4">
    <source>
        <dbReference type="EMBL" id="DAD23300.1"/>
    </source>
</evidence>
<evidence type="ECO:0000256" key="2">
    <source>
        <dbReference type="ARBA" id="ARBA00022737"/>
    </source>
</evidence>
<dbReference type="AlphaFoldDB" id="A0A822XSC2"/>
<proteinExistence type="inferred from homology"/>
<accession>A0A822XSC2</accession>
<dbReference type="InterPro" id="IPR011990">
    <property type="entry name" value="TPR-like_helical_dom_sf"/>
</dbReference>
<gene>
    <name evidence="4" type="ORF">HUJ06_024763</name>
</gene>
<evidence type="ECO:0008006" key="6">
    <source>
        <dbReference type="Google" id="ProtNLM"/>
    </source>
</evidence>
<dbReference type="PANTHER" id="PTHR47938:SF35">
    <property type="entry name" value="PENTATRICOPEPTIDE REPEAT-CONTAINING PROTEIN 4, MITOCHONDRIAL-RELATED"/>
    <property type="match status" value="1"/>
</dbReference>
<name>A0A822XSC2_NELNU</name>
<keyword evidence="2" id="KW-0677">Repeat</keyword>
<evidence type="ECO:0000313" key="5">
    <source>
        <dbReference type="Proteomes" id="UP000607653"/>
    </source>
</evidence>